<sequence>MQSFEHFVCAARLHGQSMFRGERSHRFYLDTISHEHLLIGTVALIEIAGNICTGNSWQVNFLFLFPSPGPT</sequence>
<comment type="caution">
    <text evidence="1">The sequence shown here is derived from an EMBL/GenBank/DDBJ whole genome shotgun (WGS) entry which is preliminary data.</text>
</comment>
<accession>A0A4S4M6I8</accession>
<dbReference type="Proteomes" id="UP000310158">
    <property type="component" value="Unassembled WGS sequence"/>
</dbReference>
<organism evidence="1 2">
    <name type="scientific">Bondarzewia mesenterica</name>
    <dbReference type="NCBI Taxonomy" id="1095465"/>
    <lineage>
        <taxon>Eukaryota</taxon>
        <taxon>Fungi</taxon>
        <taxon>Dikarya</taxon>
        <taxon>Basidiomycota</taxon>
        <taxon>Agaricomycotina</taxon>
        <taxon>Agaricomycetes</taxon>
        <taxon>Russulales</taxon>
        <taxon>Bondarzewiaceae</taxon>
        <taxon>Bondarzewia</taxon>
    </lineage>
</organism>
<reference evidence="1 2" key="1">
    <citation type="submission" date="2019-02" db="EMBL/GenBank/DDBJ databases">
        <title>Genome sequencing of the rare red list fungi Bondarzewia mesenterica.</title>
        <authorList>
            <person name="Buettner E."/>
            <person name="Kellner H."/>
        </authorList>
    </citation>
    <scope>NUCLEOTIDE SEQUENCE [LARGE SCALE GENOMIC DNA]</scope>
    <source>
        <strain evidence="1 2">DSM 108281</strain>
    </source>
</reference>
<dbReference type="EMBL" id="SGPL01000012">
    <property type="protein sequence ID" value="THH20872.1"/>
    <property type="molecule type" value="Genomic_DNA"/>
</dbReference>
<protein>
    <submittedName>
        <fullName evidence="1">Uncharacterized protein</fullName>
    </submittedName>
</protein>
<name>A0A4S4M6I8_9AGAM</name>
<evidence type="ECO:0000313" key="1">
    <source>
        <dbReference type="EMBL" id="THH20872.1"/>
    </source>
</evidence>
<keyword evidence="2" id="KW-1185">Reference proteome</keyword>
<gene>
    <name evidence="1" type="ORF">EW146_g537</name>
</gene>
<proteinExistence type="predicted"/>
<dbReference type="AlphaFoldDB" id="A0A4S4M6I8"/>
<evidence type="ECO:0000313" key="2">
    <source>
        <dbReference type="Proteomes" id="UP000310158"/>
    </source>
</evidence>